<accession>A0A5J5DJ65</accession>
<keyword evidence="2" id="KW-1185">Reference proteome</keyword>
<name>A0A5J5DJ65_9PERO</name>
<proteinExistence type="predicted"/>
<dbReference type="Proteomes" id="UP000327493">
    <property type="component" value="Chromosome 4"/>
</dbReference>
<dbReference type="EMBL" id="VOFY01000004">
    <property type="protein sequence ID" value="KAA8593361.1"/>
    <property type="molecule type" value="Genomic_DNA"/>
</dbReference>
<reference evidence="1 2" key="1">
    <citation type="submission" date="2019-08" db="EMBL/GenBank/DDBJ databases">
        <title>A chromosome-level genome assembly, high-density linkage maps, and genome scans reveal the genomic architecture of hybrid incompatibilities underlying speciation via character displacement in darters (Percidae: Etheostominae).</title>
        <authorList>
            <person name="Moran R.L."/>
            <person name="Catchen J.M."/>
            <person name="Fuller R.C."/>
        </authorList>
    </citation>
    <scope>NUCLEOTIDE SEQUENCE [LARGE SCALE GENOMIC DNA]</scope>
    <source>
        <strain evidence="1">EspeVRDwgs_2016</strain>
        <tissue evidence="1">Muscle</tissue>
    </source>
</reference>
<protein>
    <submittedName>
        <fullName evidence="1">Uncharacterized protein</fullName>
    </submittedName>
</protein>
<evidence type="ECO:0000313" key="1">
    <source>
        <dbReference type="EMBL" id="KAA8593361.1"/>
    </source>
</evidence>
<organism evidence="1 2">
    <name type="scientific">Etheostoma spectabile</name>
    <name type="common">orangethroat darter</name>
    <dbReference type="NCBI Taxonomy" id="54343"/>
    <lineage>
        <taxon>Eukaryota</taxon>
        <taxon>Metazoa</taxon>
        <taxon>Chordata</taxon>
        <taxon>Craniata</taxon>
        <taxon>Vertebrata</taxon>
        <taxon>Euteleostomi</taxon>
        <taxon>Actinopterygii</taxon>
        <taxon>Neopterygii</taxon>
        <taxon>Teleostei</taxon>
        <taxon>Neoteleostei</taxon>
        <taxon>Acanthomorphata</taxon>
        <taxon>Eupercaria</taxon>
        <taxon>Perciformes</taxon>
        <taxon>Percoidei</taxon>
        <taxon>Percidae</taxon>
        <taxon>Etheostomatinae</taxon>
        <taxon>Etheostoma</taxon>
    </lineage>
</organism>
<gene>
    <name evidence="1" type="ORF">FQN60_009477</name>
</gene>
<sequence>MPKLTLIVLVPYSGLQLDTGLVLTKIYESHALKKKKTV</sequence>
<comment type="caution">
    <text evidence="1">The sequence shown here is derived from an EMBL/GenBank/DDBJ whole genome shotgun (WGS) entry which is preliminary data.</text>
</comment>
<evidence type="ECO:0000313" key="2">
    <source>
        <dbReference type="Proteomes" id="UP000327493"/>
    </source>
</evidence>
<dbReference type="AlphaFoldDB" id="A0A5J5DJ65"/>